<protein>
    <submittedName>
        <fullName evidence="1">MmcQ/YjbR family DNA-binding protein</fullName>
    </submittedName>
</protein>
<name>A0A3M8T3V7_9GAMM</name>
<dbReference type="Gene3D" id="3.90.1150.30">
    <property type="match status" value="1"/>
</dbReference>
<dbReference type="Proteomes" id="UP000267049">
    <property type="component" value="Unassembled WGS sequence"/>
</dbReference>
<dbReference type="InterPro" id="IPR007351">
    <property type="entry name" value="YjbR"/>
</dbReference>
<dbReference type="OrthoDB" id="9804614at2"/>
<keyword evidence="1" id="KW-0238">DNA-binding</keyword>
<accession>A0A3M8T3V7</accession>
<reference evidence="1 2" key="1">
    <citation type="submission" date="2018-11" db="EMBL/GenBank/DDBJ databases">
        <title>Lysobacter cryohumiis sp. nov., isolated from soil in the Tianshan Mountains, Xinjiang, China.</title>
        <authorList>
            <person name="Luo Y."/>
            <person name="Sheng H."/>
        </authorList>
    </citation>
    <scope>NUCLEOTIDE SEQUENCE [LARGE SCALE GENOMIC DNA]</scope>
    <source>
        <strain evidence="1 2">ZS60</strain>
    </source>
</reference>
<dbReference type="RefSeq" id="WP_123086492.1">
    <property type="nucleotide sequence ID" value="NZ_RIBS01000001.1"/>
</dbReference>
<evidence type="ECO:0000313" key="2">
    <source>
        <dbReference type="Proteomes" id="UP000267049"/>
    </source>
</evidence>
<dbReference type="InterPro" id="IPR038056">
    <property type="entry name" value="YjbR-like_sf"/>
</dbReference>
<dbReference type="AlphaFoldDB" id="A0A3M8T3V7"/>
<dbReference type="PANTHER" id="PTHR35145:SF1">
    <property type="entry name" value="CYTOPLASMIC PROTEIN"/>
    <property type="match status" value="1"/>
</dbReference>
<dbReference type="InterPro" id="IPR058532">
    <property type="entry name" value="YjbR/MT2646/Rv2570-like"/>
</dbReference>
<proteinExistence type="predicted"/>
<dbReference type="SUPFAM" id="SSF142906">
    <property type="entry name" value="YjbR-like"/>
    <property type="match status" value="1"/>
</dbReference>
<comment type="caution">
    <text evidence="1">The sequence shown here is derived from an EMBL/GenBank/DDBJ whole genome shotgun (WGS) entry which is preliminary data.</text>
</comment>
<keyword evidence="2" id="KW-1185">Reference proteome</keyword>
<dbReference type="PANTHER" id="PTHR35145">
    <property type="entry name" value="CYTOPLASMIC PROTEIN-RELATED"/>
    <property type="match status" value="1"/>
</dbReference>
<dbReference type="GO" id="GO:0003677">
    <property type="term" value="F:DNA binding"/>
    <property type="evidence" value="ECO:0007669"/>
    <property type="project" value="UniProtKB-KW"/>
</dbReference>
<evidence type="ECO:0000313" key="1">
    <source>
        <dbReference type="EMBL" id="RNF86376.1"/>
    </source>
</evidence>
<gene>
    <name evidence="1" type="ORF">EER27_02865</name>
</gene>
<dbReference type="EMBL" id="RIBS01000001">
    <property type="protein sequence ID" value="RNF86376.1"/>
    <property type="molecule type" value="Genomic_DNA"/>
</dbReference>
<sequence length="120" mass="13331">MGKQVDASAVRALVGSWPGVEADVKWQDDLVFSVAGKMFCCFCLRGPRAGGIGFKVDDERFLELTDRPGFVPAPYLAKAKWVLVAAPESLPADEFKALLRRSYELVRSKLTKKLQRELAE</sequence>
<organism evidence="1 2">
    <name type="scientific">Montanilutibacter psychrotolerans</name>
    <dbReference type="NCBI Taxonomy" id="1327343"/>
    <lineage>
        <taxon>Bacteria</taxon>
        <taxon>Pseudomonadati</taxon>
        <taxon>Pseudomonadota</taxon>
        <taxon>Gammaproteobacteria</taxon>
        <taxon>Lysobacterales</taxon>
        <taxon>Lysobacteraceae</taxon>
        <taxon>Montanilutibacter</taxon>
    </lineage>
</organism>
<dbReference type="Pfam" id="PF04237">
    <property type="entry name" value="YjbR"/>
    <property type="match status" value="1"/>
</dbReference>